<evidence type="ECO:0000256" key="3">
    <source>
        <dbReference type="ARBA" id="ARBA00022801"/>
    </source>
</evidence>
<dbReference type="InterPro" id="IPR000064">
    <property type="entry name" value="NLP_P60_dom"/>
</dbReference>
<dbReference type="RefSeq" id="WP_073289912.1">
    <property type="nucleotide sequence ID" value="NZ_FRCP01000019.1"/>
</dbReference>
<evidence type="ECO:0000256" key="4">
    <source>
        <dbReference type="ARBA" id="ARBA00022807"/>
    </source>
</evidence>
<keyword evidence="5" id="KW-0812">Transmembrane</keyword>
<dbReference type="Proteomes" id="UP000184038">
    <property type="component" value="Unassembled WGS sequence"/>
</dbReference>
<evidence type="ECO:0000313" key="8">
    <source>
        <dbReference type="Proteomes" id="UP000184038"/>
    </source>
</evidence>
<keyword evidence="4" id="KW-0788">Thiol protease</keyword>
<reference evidence="7 8" key="1">
    <citation type="submission" date="2016-11" db="EMBL/GenBank/DDBJ databases">
        <authorList>
            <person name="Jaros S."/>
            <person name="Januszkiewicz K."/>
            <person name="Wedrychowicz H."/>
        </authorList>
    </citation>
    <scope>NUCLEOTIDE SEQUENCE [LARGE SCALE GENOMIC DNA]</scope>
    <source>
        <strain evidence="7 8">DSM 15930</strain>
    </source>
</reference>
<evidence type="ECO:0000259" key="6">
    <source>
        <dbReference type="PROSITE" id="PS51935"/>
    </source>
</evidence>
<evidence type="ECO:0000256" key="1">
    <source>
        <dbReference type="ARBA" id="ARBA00007074"/>
    </source>
</evidence>
<dbReference type="Pfam" id="PF05569">
    <property type="entry name" value="Peptidase_M56"/>
    <property type="match status" value="1"/>
</dbReference>
<dbReference type="InterPro" id="IPR051202">
    <property type="entry name" value="Peptidase_C40"/>
</dbReference>
<dbReference type="InterPro" id="IPR038765">
    <property type="entry name" value="Papain-like_cys_pep_sf"/>
</dbReference>
<keyword evidence="5" id="KW-0472">Membrane</keyword>
<feature type="transmembrane region" description="Helical" evidence="5">
    <location>
        <begin position="144"/>
        <end position="163"/>
    </location>
</feature>
<comment type="similarity">
    <text evidence="1">Belongs to the peptidase C40 family.</text>
</comment>
<keyword evidence="5" id="KW-1133">Transmembrane helix</keyword>
<dbReference type="Gene3D" id="3.90.1720.10">
    <property type="entry name" value="endopeptidase domain like (from Nostoc punctiforme)"/>
    <property type="match status" value="1"/>
</dbReference>
<dbReference type="GO" id="GO:0006508">
    <property type="term" value="P:proteolysis"/>
    <property type="evidence" value="ECO:0007669"/>
    <property type="project" value="UniProtKB-KW"/>
</dbReference>
<feature type="domain" description="NlpC/P60" evidence="6">
    <location>
        <begin position="409"/>
        <end position="529"/>
    </location>
</feature>
<dbReference type="PANTHER" id="PTHR47053:SF1">
    <property type="entry name" value="MUREIN DD-ENDOPEPTIDASE MEPH-RELATED"/>
    <property type="match status" value="1"/>
</dbReference>
<gene>
    <name evidence="7" type="ORF">SAMN02746066_03639</name>
</gene>
<dbReference type="SUPFAM" id="SSF54001">
    <property type="entry name" value="Cysteine proteinases"/>
    <property type="match status" value="1"/>
</dbReference>
<sequence length="529" mass="60635">MNSLLLTYMNNGILVSILVLLLFLFQKILKRYLSNICLYLCCIVLLLAYLIPYRPFAKNSLFTIMTPRVNKVSLELVKLTDLSDSNLYTAYSSEIPSSIDVTKDGSKTLVTATYEAFKLHILIYKQKLSQLFSFLSTSLYNNHFLLYVIWTFGVFITFSYHVIKHYRFCKTIKRFTKPLVDQSKLELLHKNQQQLNVYASITCSVCSSIGSPITLGLLHPVIILPSYSYTAEELDYMLRHELIHIKRKDILMQWLLLICLSFHWWNPIIYLFIRLWKDFCESSCDSIVLNQASPTERMAYSKVLLKTALHQNQIQQLLFINFYGGKKRMKNRLQSILDTKHKKTSILTIMALALILCTTSIFSFAKENTLNKEDPNNIADQVVTSTDLSTVVSKKDITIETSTEDKPTAFSMQDFIEDVKTYEGASYEWGGNTPETGFDTSGFTQYIYSLYGYTLPRTSREQHNSIPSIDRADLKTGDLVFYANEEQEVGHVAIYLGDNQVIHAANPKVGVKISSIDYRPVYSIGRVIP</sequence>
<dbReference type="Pfam" id="PF00877">
    <property type="entry name" value="NLPC_P60"/>
    <property type="match status" value="1"/>
</dbReference>
<dbReference type="OrthoDB" id="9770467at2"/>
<keyword evidence="3" id="KW-0378">Hydrolase</keyword>
<dbReference type="InterPro" id="IPR008756">
    <property type="entry name" value="Peptidase_M56"/>
</dbReference>
<dbReference type="CDD" id="cd07341">
    <property type="entry name" value="M56_BlaR1_MecR1_like"/>
    <property type="match status" value="1"/>
</dbReference>
<keyword evidence="8" id="KW-1185">Reference proteome</keyword>
<organism evidence="7 8">
    <name type="scientific">Anaerosporobacter mobilis DSM 15930</name>
    <dbReference type="NCBI Taxonomy" id="1120996"/>
    <lineage>
        <taxon>Bacteria</taxon>
        <taxon>Bacillati</taxon>
        <taxon>Bacillota</taxon>
        <taxon>Clostridia</taxon>
        <taxon>Lachnospirales</taxon>
        <taxon>Lachnospiraceae</taxon>
        <taxon>Anaerosporobacter</taxon>
    </lineage>
</organism>
<feature type="transmembrane region" description="Helical" evidence="5">
    <location>
        <begin position="6"/>
        <end position="25"/>
    </location>
</feature>
<evidence type="ECO:0000313" key="7">
    <source>
        <dbReference type="EMBL" id="SHM86002.1"/>
    </source>
</evidence>
<dbReference type="AlphaFoldDB" id="A0A1M7M5U7"/>
<dbReference type="PROSITE" id="PS51935">
    <property type="entry name" value="NLPC_P60"/>
    <property type="match status" value="1"/>
</dbReference>
<dbReference type="STRING" id="1120996.SAMN02746066_03639"/>
<dbReference type="GO" id="GO:0008234">
    <property type="term" value="F:cysteine-type peptidase activity"/>
    <property type="evidence" value="ECO:0007669"/>
    <property type="project" value="UniProtKB-KW"/>
</dbReference>
<dbReference type="EMBL" id="FRCP01000019">
    <property type="protein sequence ID" value="SHM86002.1"/>
    <property type="molecule type" value="Genomic_DNA"/>
</dbReference>
<feature type="transmembrane region" description="Helical" evidence="5">
    <location>
        <begin position="32"/>
        <end position="51"/>
    </location>
</feature>
<evidence type="ECO:0000256" key="5">
    <source>
        <dbReference type="SAM" id="Phobius"/>
    </source>
</evidence>
<accession>A0A1M7M5U7</accession>
<protein>
    <submittedName>
        <fullName evidence="7">Signal transducer regulating beta-lactamase production, contains metallopeptidase domain</fullName>
    </submittedName>
</protein>
<evidence type="ECO:0000256" key="2">
    <source>
        <dbReference type="ARBA" id="ARBA00022670"/>
    </source>
</evidence>
<keyword evidence="2" id="KW-0645">Protease</keyword>
<feature type="transmembrane region" description="Helical" evidence="5">
    <location>
        <begin position="345"/>
        <end position="365"/>
    </location>
</feature>
<dbReference type="PANTHER" id="PTHR47053">
    <property type="entry name" value="MUREIN DD-ENDOPEPTIDASE MEPH-RELATED"/>
    <property type="match status" value="1"/>
</dbReference>
<proteinExistence type="inferred from homology"/>
<feature type="transmembrane region" description="Helical" evidence="5">
    <location>
        <begin position="254"/>
        <end position="273"/>
    </location>
</feature>
<name>A0A1M7M5U7_9FIRM</name>